<organism evidence="13">
    <name type="scientific">Ixodes ricinus</name>
    <name type="common">Common tick</name>
    <name type="synonym">Acarus ricinus</name>
    <dbReference type="NCBI Taxonomy" id="34613"/>
    <lineage>
        <taxon>Eukaryota</taxon>
        <taxon>Metazoa</taxon>
        <taxon>Ecdysozoa</taxon>
        <taxon>Arthropoda</taxon>
        <taxon>Chelicerata</taxon>
        <taxon>Arachnida</taxon>
        <taxon>Acari</taxon>
        <taxon>Parasitiformes</taxon>
        <taxon>Ixodida</taxon>
        <taxon>Ixodoidea</taxon>
        <taxon>Ixodidae</taxon>
        <taxon>Ixodinae</taxon>
        <taxon>Ixodes</taxon>
    </lineage>
</organism>
<dbReference type="InterPro" id="IPR000477">
    <property type="entry name" value="RT_dom"/>
</dbReference>
<dbReference type="InterPro" id="IPR021109">
    <property type="entry name" value="Peptidase_aspartic_dom_sf"/>
</dbReference>
<dbReference type="FunFam" id="3.30.420.10:FF:000063">
    <property type="entry name" value="Retrovirus-related Pol polyprotein from transposon 297-like Protein"/>
    <property type="match status" value="1"/>
</dbReference>
<evidence type="ECO:0000256" key="8">
    <source>
        <dbReference type="SAM" id="MobiDB-lite"/>
    </source>
</evidence>
<keyword evidence="7" id="KW-0479">Metal-binding</keyword>
<dbReference type="PANTHER" id="PTHR37984:SF9">
    <property type="entry name" value="INTEGRASE CATALYTIC DOMAIN-CONTAINING PROTEIN"/>
    <property type="match status" value="1"/>
</dbReference>
<dbReference type="PROSITE" id="PS50994">
    <property type="entry name" value="INTEGRASE"/>
    <property type="match status" value="1"/>
</dbReference>
<evidence type="ECO:0000256" key="3">
    <source>
        <dbReference type="ARBA" id="ARBA00022722"/>
    </source>
</evidence>
<dbReference type="Pfam" id="PF17921">
    <property type="entry name" value="Integrase_H2C2"/>
    <property type="match status" value="1"/>
</dbReference>
<evidence type="ECO:0000256" key="6">
    <source>
        <dbReference type="ARBA" id="ARBA00022918"/>
    </source>
</evidence>
<dbReference type="PANTHER" id="PTHR37984">
    <property type="entry name" value="PROTEIN CBG26694"/>
    <property type="match status" value="1"/>
</dbReference>
<keyword evidence="5" id="KW-0378">Hydrolase</keyword>
<evidence type="ECO:0000256" key="7">
    <source>
        <dbReference type="PROSITE-ProRule" id="PRU00047"/>
    </source>
</evidence>
<dbReference type="PROSITE" id="PS50175">
    <property type="entry name" value="ASP_PROT_RETROV"/>
    <property type="match status" value="1"/>
</dbReference>
<dbReference type="GO" id="GO:0042575">
    <property type="term" value="C:DNA polymerase complex"/>
    <property type="evidence" value="ECO:0007669"/>
    <property type="project" value="UniProtKB-ARBA"/>
</dbReference>
<dbReference type="InterPro" id="IPR041577">
    <property type="entry name" value="RT_RNaseH_2"/>
</dbReference>
<dbReference type="InterPro" id="IPR043128">
    <property type="entry name" value="Rev_trsase/Diguanyl_cyclase"/>
</dbReference>
<dbReference type="Gene3D" id="1.10.340.70">
    <property type="match status" value="1"/>
</dbReference>
<dbReference type="InterPro" id="IPR001878">
    <property type="entry name" value="Znf_CCHC"/>
</dbReference>
<dbReference type="InterPro" id="IPR050951">
    <property type="entry name" value="Retrovirus_Pol_polyprotein"/>
</dbReference>
<keyword evidence="2" id="KW-0808">Transferase</keyword>
<feature type="region of interest" description="Disordered" evidence="8">
    <location>
        <begin position="169"/>
        <end position="222"/>
    </location>
</feature>
<feature type="compositionally biased region" description="Acidic residues" evidence="8">
    <location>
        <begin position="1268"/>
        <end position="1279"/>
    </location>
</feature>
<dbReference type="Pfam" id="PF00665">
    <property type="entry name" value="rve"/>
    <property type="match status" value="1"/>
</dbReference>
<feature type="region of interest" description="Disordered" evidence="8">
    <location>
        <begin position="1229"/>
        <end position="1298"/>
    </location>
</feature>
<evidence type="ECO:0000313" key="13">
    <source>
        <dbReference type="EMBL" id="JAP73380.1"/>
    </source>
</evidence>
<reference evidence="13" key="1">
    <citation type="submission" date="2016-02" db="EMBL/GenBank/DDBJ databases">
        <title>RNAseq analyses of the midgut from blood- or serum-fed Ixodes ricinus ticks.</title>
        <authorList>
            <person name="Perner J."/>
            <person name="Provaznik J."/>
            <person name="Schrenkova J."/>
            <person name="Urbanova V."/>
            <person name="Ribeiro J.M."/>
            <person name="Kopacek P."/>
        </authorList>
    </citation>
    <scope>NUCLEOTIDE SEQUENCE</scope>
    <source>
        <tissue evidence="13">Gut</tissue>
    </source>
</reference>
<dbReference type="Gene3D" id="3.30.70.270">
    <property type="match status" value="2"/>
</dbReference>
<dbReference type="FunFam" id="3.10.20.370:FF:000001">
    <property type="entry name" value="Retrovirus-related Pol polyprotein from transposon 17.6-like protein"/>
    <property type="match status" value="1"/>
</dbReference>
<feature type="domain" description="CCHC-type" evidence="9">
    <location>
        <begin position="240"/>
        <end position="254"/>
    </location>
</feature>
<dbReference type="Gene3D" id="3.10.10.10">
    <property type="entry name" value="HIV Type 1 Reverse Transcriptase, subunit A, domain 1"/>
    <property type="match status" value="1"/>
</dbReference>
<dbReference type="InterPro" id="IPR001584">
    <property type="entry name" value="Integrase_cat-core"/>
</dbReference>
<keyword evidence="7" id="KW-0862">Zinc</keyword>
<evidence type="ECO:0000259" key="11">
    <source>
        <dbReference type="PROSITE" id="PS50878"/>
    </source>
</evidence>
<keyword evidence="2" id="KW-0548">Nucleotidyltransferase</keyword>
<dbReference type="SUPFAM" id="SSF50630">
    <property type="entry name" value="Acid proteases"/>
    <property type="match status" value="1"/>
</dbReference>
<dbReference type="CDD" id="cd01647">
    <property type="entry name" value="RT_LTR"/>
    <property type="match status" value="1"/>
</dbReference>
<feature type="domain" description="Peptidase A2" evidence="10">
    <location>
        <begin position="299"/>
        <end position="374"/>
    </location>
</feature>
<dbReference type="Gene3D" id="4.10.60.10">
    <property type="entry name" value="Zinc finger, CCHC-type"/>
    <property type="match status" value="1"/>
</dbReference>
<dbReference type="GO" id="GO:0004190">
    <property type="term" value="F:aspartic-type endopeptidase activity"/>
    <property type="evidence" value="ECO:0007669"/>
    <property type="project" value="InterPro"/>
</dbReference>
<dbReference type="GO" id="GO:0015074">
    <property type="term" value="P:DNA integration"/>
    <property type="evidence" value="ECO:0007669"/>
    <property type="project" value="InterPro"/>
</dbReference>
<dbReference type="GO" id="GO:0003676">
    <property type="term" value="F:nucleic acid binding"/>
    <property type="evidence" value="ECO:0007669"/>
    <property type="project" value="InterPro"/>
</dbReference>
<dbReference type="PROSITE" id="PS50158">
    <property type="entry name" value="ZF_CCHC"/>
    <property type="match status" value="1"/>
</dbReference>
<dbReference type="InterPro" id="IPR001995">
    <property type="entry name" value="Peptidase_A2_cat"/>
</dbReference>
<dbReference type="GO" id="GO:0004519">
    <property type="term" value="F:endonuclease activity"/>
    <property type="evidence" value="ECO:0007669"/>
    <property type="project" value="UniProtKB-KW"/>
</dbReference>
<dbReference type="GO" id="GO:0008270">
    <property type="term" value="F:zinc ion binding"/>
    <property type="evidence" value="ECO:0007669"/>
    <property type="project" value="UniProtKB-KW"/>
</dbReference>
<evidence type="ECO:0000259" key="10">
    <source>
        <dbReference type="PROSITE" id="PS50175"/>
    </source>
</evidence>
<proteinExistence type="evidence at transcript level"/>
<evidence type="ECO:0000256" key="1">
    <source>
        <dbReference type="ARBA" id="ARBA00012493"/>
    </source>
</evidence>
<dbReference type="GO" id="GO:0006508">
    <property type="term" value="P:proteolysis"/>
    <property type="evidence" value="ECO:0007669"/>
    <property type="project" value="InterPro"/>
</dbReference>
<evidence type="ECO:0000259" key="12">
    <source>
        <dbReference type="PROSITE" id="PS50994"/>
    </source>
</evidence>
<keyword evidence="4" id="KW-0255">Endonuclease</keyword>
<dbReference type="InterPro" id="IPR036397">
    <property type="entry name" value="RNaseH_sf"/>
</dbReference>
<dbReference type="InterPro" id="IPR043502">
    <property type="entry name" value="DNA/RNA_pol_sf"/>
</dbReference>
<evidence type="ECO:0000259" key="9">
    <source>
        <dbReference type="PROSITE" id="PS50158"/>
    </source>
</evidence>
<dbReference type="Gene3D" id="3.30.420.10">
    <property type="entry name" value="Ribonuclease H-like superfamily/Ribonuclease H"/>
    <property type="match status" value="1"/>
</dbReference>
<dbReference type="Pfam" id="PF00078">
    <property type="entry name" value="RVT_1"/>
    <property type="match status" value="1"/>
</dbReference>
<dbReference type="CDD" id="cd09274">
    <property type="entry name" value="RNase_HI_RT_Ty3"/>
    <property type="match status" value="1"/>
</dbReference>
<dbReference type="EMBL" id="GEFM01002416">
    <property type="protein sequence ID" value="JAP73380.1"/>
    <property type="molecule type" value="mRNA"/>
</dbReference>
<keyword evidence="3" id="KW-0540">Nuclease</keyword>
<keyword evidence="7" id="KW-0863">Zinc-finger</keyword>
<feature type="non-terminal residue" evidence="13">
    <location>
        <position position="1"/>
    </location>
</feature>
<dbReference type="FunFam" id="3.30.70.270:FF:000026">
    <property type="entry name" value="Transposon Ty3-G Gag-Pol polyprotein"/>
    <property type="match status" value="1"/>
</dbReference>
<dbReference type="SUPFAM" id="SSF53098">
    <property type="entry name" value="Ribonuclease H-like"/>
    <property type="match status" value="1"/>
</dbReference>
<dbReference type="InterPro" id="IPR041588">
    <property type="entry name" value="Integrase_H2C2"/>
</dbReference>
<accession>A0A131Y4S4</accession>
<keyword evidence="6" id="KW-0695">RNA-directed DNA polymerase</keyword>
<evidence type="ECO:0000256" key="2">
    <source>
        <dbReference type="ARBA" id="ARBA00022695"/>
    </source>
</evidence>
<dbReference type="GO" id="GO:0003964">
    <property type="term" value="F:RNA-directed DNA polymerase activity"/>
    <property type="evidence" value="ECO:0007669"/>
    <property type="project" value="UniProtKB-KW"/>
</dbReference>
<protein>
    <recommendedName>
        <fullName evidence="1">RNA-directed DNA polymerase</fullName>
        <ecNumber evidence="1">2.7.7.49</ecNumber>
    </recommendedName>
</protein>
<dbReference type="Pfam" id="PF17919">
    <property type="entry name" value="RT_RNaseH_2"/>
    <property type="match status" value="1"/>
</dbReference>
<name>A0A131Y4S4_IXORI</name>
<feature type="compositionally biased region" description="Basic residues" evidence="8">
    <location>
        <begin position="1285"/>
        <end position="1298"/>
    </location>
</feature>
<dbReference type="Gene3D" id="2.40.70.10">
    <property type="entry name" value="Acid Proteases"/>
    <property type="match status" value="1"/>
</dbReference>
<dbReference type="InterPro" id="IPR012337">
    <property type="entry name" value="RNaseH-like_sf"/>
</dbReference>
<feature type="compositionally biased region" description="Acidic residues" evidence="8">
    <location>
        <begin position="1244"/>
        <end position="1260"/>
    </location>
</feature>
<feature type="domain" description="Reverse transcriptase" evidence="11">
    <location>
        <begin position="450"/>
        <end position="626"/>
    </location>
</feature>
<evidence type="ECO:0000256" key="5">
    <source>
        <dbReference type="ARBA" id="ARBA00022801"/>
    </source>
</evidence>
<dbReference type="SUPFAM" id="SSF56672">
    <property type="entry name" value="DNA/RNA polymerases"/>
    <property type="match status" value="1"/>
</dbReference>
<dbReference type="FunFam" id="1.10.340.70:FF:000003">
    <property type="entry name" value="Protein CBG25708"/>
    <property type="match status" value="1"/>
</dbReference>
<sequence length="1298" mass="146230">SFAPPTPFDFKRPEEWTAWSRRFMRYRRVSRLIEEDGPAQVDALIYCLGGDAEDILAAATLSEEEKVDFDKVIEVFQGHCVGKRNVIYERARFHQRKQEPGETVEAFVTALHKLVAHCGYGALKDELVRDRLVVGLQDAKLSETLQSDPELTLETAVRKARQKEAVRRQQAVVRQENQTEELSSVDALRKAASKGRSSSGDAANDTAGRKKSSHGSAHSCGRCGGQGFHERSSCPASTSKCHSCGKRGHWKKMCYKKSLREVTTEEKEASPERWTLGALKVGKNTAAWRKTLNVNGKPVCFKIDTGADVNAVPPGVVPDATAVRRTTVRLYGAGGQPLKVLGMLKAMLSCGKNSIRAEMYVVDKLEEPLLGRRASTELKLVQLLQEVTEAPSTKYKERFPGLFNGLGVMQGDYNIKLKADASPVSVNTSRRVPLALLDKVRLQLKEMEEDNIIRKVEEPTPWCSAMVVIPKRDGEARICVDLTNLNKSIEREKLVLPSVEETLGRLSGTKIFSKLDAKAGFWQVKLAQESQLLTTFITPFGRFCFQRLPFGISSAPEHFQRRMNQVLEGIPGVLCHMDDILITGADISEHDKRLEEVLKRLSAAGITLNDKCEFSKTSVKFLGHVLSEKGIQPDPERVRAIVDFPAPVCVTEVRQFIGMANQVGRFLPNLSEKLKPIRDLLRKDTEWNWDIQQQEAFDQVKEAIKEATTLTLYDPGQQLIVSADASSYGLGAVLLQKDGQGLVRPVAFASKGLSETEGRYAQIEKEAYAVTWACERFEKFLIGTKFHVQTDHRPLVALLGDRELNAIPARIQRFKLRLMRFDYSIEHVPGKELWTADALSRSPVEPPEKMEEELEAYVQLVTSSLPATGHYLEEVRAAQDEDPVCCKLREFCTTGWPNKTDIPPEIAPYFRNRDSLTIQSNLLVKDNRLVIPKSLRKNVLCKLHAGHQGVSKCRERARRSVWWPGLSTELQDVVANCTKCIQERTPRVEPMIGSELPEYPWQRVAADLFELKGKNYLVVVDYYSRFIEVCLLRQTTSEVVVAHLKSVFSRHGIPEVFRSDNGPQFTSQTFEEFTKKYQICHVKSSPHFPQSNGEAERMVKVAKDILKKAEDPDLALLIYRTTPGPCGFSPAELLMGRRLRTTLPILPSQLFPKMPNHMVFRKKDKEEKRKQARGYNQRHRVSYRKELPIGSSVWVRDPGTTGQVVSKTNNPRSFVVETPSRQLIRNTYHLVPTETPRESVQTPSEDEEPTNEAWGPDEDPVTALMPGEADDVSSTEEEEPGIRTRAGRRIVRPSRFRD</sequence>
<feature type="domain" description="Integrase catalytic" evidence="12">
    <location>
        <begin position="996"/>
        <end position="1155"/>
    </location>
</feature>
<evidence type="ECO:0000256" key="4">
    <source>
        <dbReference type="ARBA" id="ARBA00022759"/>
    </source>
</evidence>
<dbReference type="PROSITE" id="PS50878">
    <property type="entry name" value="RT_POL"/>
    <property type="match status" value="1"/>
</dbReference>
<dbReference type="EC" id="2.7.7.49" evidence="1"/>